<proteinExistence type="predicted"/>
<feature type="non-terminal residue" evidence="1">
    <location>
        <position position="128"/>
    </location>
</feature>
<gene>
    <name evidence="1" type="ORF">KI387_044410</name>
</gene>
<accession>A0AA38FMW9</accession>
<keyword evidence="2" id="KW-1185">Reference proteome</keyword>
<organism evidence="1 2">
    <name type="scientific">Taxus chinensis</name>
    <name type="common">Chinese yew</name>
    <name type="synonym">Taxus wallichiana var. chinensis</name>
    <dbReference type="NCBI Taxonomy" id="29808"/>
    <lineage>
        <taxon>Eukaryota</taxon>
        <taxon>Viridiplantae</taxon>
        <taxon>Streptophyta</taxon>
        <taxon>Embryophyta</taxon>
        <taxon>Tracheophyta</taxon>
        <taxon>Spermatophyta</taxon>
        <taxon>Pinopsida</taxon>
        <taxon>Pinidae</taxon>
        <taxon>Conifers II</taxon>
        <taxon>Cupressales</taxon>
        <taxon>Taxaceae</taxon>
        <taxon>Taxus</taxon>
    </lineage>
</organism>
<dbReference type="Proteomes" id="UP000824469">
    <property type="component" value="Unassembled WGS sequence"/>
</dbReference>
<evidence type="ECO:0000313" key="1">
    <source>
        <dbReference type="EMBL" id="KAH9307195.1"/>
    </source>
</evidence>
<reference evidence="1 2" key="1">
    <citation type="journal article" date="2021" name="Nat. Plants">
        <title>The Taxus genome provides insights into paclitaxel biosynthesis.</title>
        <authorList>
            <person name="Xiong X."/>
            <person name="Gou J."/>
            <person name="Liao Q."/>
            <person name="Li Y."/>
            <person name="Zhou Q."/>
            <person name="Bi G."/>
            <person name="Li C."/>
            <person name="Du R."/>
            <person name="Wang X."/>
            <person name="Sun T."/>
            <person name="Guo L."/>
            <person name="Liang H."/>
            <person name="Lu P."/>
            <person name="Wu Y."/>
            <person name="Zhang Z."/>
            <person name="Ro D.K."/>
            <person name="Shang Y."/>
            <person name="Huang S."/>
            <person name="Yan J."/>
        </authorList>
    </citation>
    <scope>NUCLEOTIDE SEQUENCE [LARGE SCALE GENOMIC DNA]</scope>
    <source>
        <strain evidence="1">Ta-2019</strain>
    </source>
</reference>
<evidence type="ECO:0000313" key="2">
    <source>
        <dbReference type="Proteomes" id="UP000824469"/>
    </source>
</evidence>
<comment type="caution">
    <text evidence="1">The sequence shown here is derived from an EMBL/GenBank/DDBJ whole genome shotgun (WGS) entry which is preliminary data.</text>
</comment>
<sequence>MKIKFQGQEQVSPLEFAIPDIRDSEVCHLDFGDFWTRMTDSNPSPMAQMIHDSGLAFATGFPISVQCADTVLACGAHFNPDSSELTNAHGELIAKLDAAAIGTALRIPEMDNSIVISQNQAQALFDQD</sequence>
<name>A0AA38FMW9_TAXCH</name>
<protein>
    <submittedName>
        <fullName evidence="1">Uncharacterized protein</fullName>
    </submittedName>
</protein>
<dbReference type="EMBL" id="JAHRHJ020000008">
    <property type="protein sequence ID" value="KAH9307195.1"/>
    <property type="molecule type" value="Genomic_DNA"/>
</dbReference>
<dbReference type="AlphaFoldDB" id="A0AA38FMW9"/>